<comment type="caution">
    <text evidence="4">The sequence shown here is derived from an EMBL/GenBank/DDBJ whole genome shotgun (WGS) entry which is preliminary data.</text>
</comment>
<evidence type="ECO:0000259" key="3">
    <source>
        <dbReference type="Pfam" id="PF20434"/>
    </source>
</evidence>
<evidence type="ECO:0000313" key="4">
    <source>
        <dbReference type="EMBL" id="OAQ37914.1"/>
    </source>
</evidence>
<evidence type="ECO:0000313" key="5">
    <source>
        <dbReference type="Proteomes" id="UP000078459"/>
    </source>
</evidence>
<feature type="signal peptide" evidence="2">
    <location>
        <begin position="1"/>
        <end position="20"/>
    </location>
</feature>
<dbReference type="AlphaFoldDB" id="A0A179DAG3"/>
<feature type="domain" description="BD-FAE-like" evidence="3">
    <location>
        <begin position="75"/>
        <end position="258"/>
    </location>
</feature>
<name>A0A179DAG3_9SPHI</name>
<dbReference type="InterPro" id="IPR049492">
    <property type="entry name" value="BD-FAE-like_dom"/>
</dbReference>
<dbReference type="InterPro" id="IPR029058">
    <property type="entry name" value="AB_hydrolase_fold"/>
</dbReference>
<feature type="chain" id="PRO_5008100277" description="BD-FAE-like domain-containing protein" evidence="2">
    <location>
        <begin position="21"/>
        <end position="315"/>
    </location>
</feature>
<accession>A0A179DAG3</accession>
<sequence length="315" mass="35729">MKKFLSIFLSTLFLCLSLLAQEKFLRDTSFTTYSAFIKERKNFPKIQIAKLPLSKTSLEKLDIPFKDLGYRKLNLDITYPKKEKKGGYPVVILLFGGGWKSGDKSMCNPQARFFAEKGYVAVSVEYRLSPEAKYPAAVLDVKEAIRWIRSHTKEYNIDPYHIAVLGRSAGGQLAALVGTTGGVKKYQSGKNLFISDDVQAIIDIDGVLSFHHPESSEGQVASEWLGGTYVERPTVWDDASALNNVTNYSPPILFINSSNPRFHAGRDDMIKKLDEYNIYSKVHEIPNTPHPFWLFHPWFNETNNFALAFLNKIFK</sequence>
<proteinExistence type="predicted"/>
<dbReference type="GO" id="GO:0016787">
    <property type="term" value="F:hydrolase activity"/>
    <property type="evidence" value="ECO:0007669"/>
    <property type="project" value="UniProtKB-KW"/>
</dbReference>
<dbReference type="Proteomes" id="UP000078459">
    <property type="component" value="Unassembled WGS sequence"/>
</dbReference>
<dbReference type="SUPFAM" id="SSF53474">
    <property type="entry name" value="alpha/beta-Hydrolases"/>
    <property type="match status" value="1"/>
</dbReference>
<dbReference type="PANTHER" id="PTHR48081">
    <property type="entry name" value="AB HYDROLASE SUPERFAMILY PROTEIN C4A8.06C"/>
    <property type="match status" value="1"/>
</dbReference>
<evidence type="ECO:0000256" key="2">
    <source>
        <dbReference type="SAM" id="SignalP"/>
    </source>
</evidence>
<dbReference type="InterPro" id="IPR050300">
    <property type="entry name" value="GDXG_lipolytic_enzyme"/>
</dbReference>
<dbReference type="Pfam" id="PF20434">
    <property type="entry name" value="BD-FAE"/>
    <property type="match status" value="1"/>
</dbReference>
<reference evidence="4 5" key="2">
    <citation type="submission" date="2016-06" db="EMBL/GenBank/DDBJ databases">
        <title>Pedobacter psychrophilus sp. nov., isolated from Antarctic fragmentary rock.</title>
        <authorList>
            <person name="Svec P."/>
        </authorList>
    </citation>
    <scope>NUCLEOTIDE SEQUENCE [LARGE SCALE GENOMIC DNA]</scope>
    <source>
        <strain evidence="4 5">CCM 8644</strain>
    </source>
</reference>
<keyword evidence="5" id="KW-1185">Reference proteome</keyword>
<dbReference type="Gene3D" id="3.40.50.1820">
    <property type="entry name" value="alpha/beta hydrolase"/>
    <property type="match status" value="1"/>
</dbReference>
<gene>
    <name evidence="4" type="ORF">A5893_16210</name>
</gene>
<organism evidence="4 5">
    <name type="scientific">Pedobacter psychrophilus</name>
    <dbReference type="NCBI Taxonomy" id="1826909"/>
    <lineage>
        <taxon>Bacteria</taxon>
        <taxon>Pseudomonadati</taxon>
        <taxon>Bacteroidota</taxon>
        <taxon>Sphingobacteriia</taxon>
        <taxon>Sphingobacteriales</taxon>
        <taxon>Sphingobacteriaceae</taxon>
        <taxon>Pedobacter</taxon>
    </lineage>
</organism>
<protein>
    <recommendedName>
        <fullName evidence="3">BD-FAE-like domain-containing protein</fullName>
    </recommendedName>
</protein>
<reference evidence="4 5" key="1">
    <citation type="submission" date="2016-04" db="EMBL/GenBank/DDBJ databases">
        <authorList>
            <person name="Evans L.H."/>
            <person name="Alamgir A."/>
            <person name="Owens N."/>
            <person name="Weber N.D."/>
            <person name="Virtaneva K."/>
            <person name="Barbian K."/>
            <person name="Babar A."/>
            <person name="Rosenke K."/>
        </authorList>
    </citation>
    <scope>NUCLEOTIDE SEQUENCE [LARGE SCALE GENOMIC DNA]</scope>
    <source>
        <strain evidence="4 5">CCM 8644</strain>
    </source>
</reference>
<dbReference type="EMBL" id="LWHJ01000032">
    <property type="protein sequence ID" value="OAQ37914.1"/>
    <property type="molecule type" value="Genomic_DNA"/>
</dbReference>
<dbReference type="PANTHER" id="PTHR48081:SF13">
    <property type="entry name" value="ALPHA_BETA HYDROLASE"/>
    <property type="match status" value="1"/>
</dbReference>
<dbReference type="RefSeq" id="WP_068823737.1">
    <property type="nucleotide sequence ID" value="NZ_LWHJ01000032.1"/>
</dbReference>
<keyword evidence="2" id="KW-0732">Signal</keyword>
<dbReference type="OrthoDB" id="9777975at2"/>
<dbReference type="STRING" id="1826909.A5893_16210"/>
<keyword evidence="1" id="KW-0378">Hydrolase</keyword>
<evidence type="ECO:0000256" key="1">
    <source>
        <dbReference type="ARBA" id="ARBA00022801"/>
    </source>
</evidence>